<name>A0ABS8VLV8_DATST</name>
<protein>
    <submittedName>
        <fullName evidence="1">Uncharacterized protein</fullName>
    </submittedName>
</protein>
<dbReference type="Proteomes" id="UP000823775">
    <property type="component" value="Unassembled WGS sequence"/>
</dbReference>
<keyword evidence="2" id="KW-1185">Reference proteome</keyword>
<sequence>MSPIARWHSIGKALMANTNTQDLTSEKVQRISQLRFGLDKMEAYYLSFKGNTFITVEAQFEVESFKNDYPNIYNQIGIWDWGPFTIPIGPYFLELVWEFYASYRVRQITLKHKGRVDTISYLSSVWV</sequence>
<dbReference type="EMBL" id="JACEIK010005100">
    <property type="protein sequence ID" value="MCE0480710.1"/>
    <property type="molecule type" value="Genomic_DNA"/>
</dbReference>
<proteinExistence type="predicted"/>
<evidence type="ECO:0000313" key="2">
    <source>
        <dbReference type="Proteomes" id="UP000823775"/>
    </source>
</evidence>
<organism evidence="1 2">
    <name type="scientific">Datura stramonium</name>
    <name type="common">Jimsonweed</name>
    <name type="synonym">Common thornapple</name>
    <dbReference type="NCBI Taxonomy" id="4076"/>
    <lineage>
        <taxon>Eukaryota</taxon>
        <taxon>Viridiplantae</taxon>
        <taxon>Streptophyta</taxon>
        <taxon>Embryophyta</taxon>
        <taxon>Tracheophyta</taxon>
        <taxon>Spermatophyta</taxon>
        <taxon>Magnoliopsida</taxon>
        <taxon>eudicotyledons</taxon>
        <taxon>Gunneridae</taxon>
        <taxon>Pentapetalae</taxon>
        <taxon>asterids</taxon>
        <taxon>lamiids</taxon>
        <taxon>Solanales</taxon>
        <taxon>Solanaceae</taxon>
        <taxon>Solanoideae</taxon>
        <taxon>Datureae</taxon>
        <taxon>Datura</taxon>
    </lineage>
</organism>
<gene>
    <name evidence="1" type="ORF">HAX54_037802</name>
</gene>
<reference evidence="1 2" key="1">
    <citation type="journal article" date="2021" name="BMC Genomics">
        <title>Datura genome reveals duplications of psychoactive alkaloid biosynthetic genes and high mutation rate following tissue culture.</title>
        <authorList>
            <person name="Rajewski A."/>
            <person name="Carter-House D."/>
            <person name="Stajich J."/>
            <person name="Litt A."/>
        </authorList>
    </citation>
    <scope>NUCLEOTIDE SEQUENCE [LARGE SCALE GENOMIC DNA]</scope>
    <source>
        <strain evidence="1">AR-01</strain>
    </source>
</reference>
<accession>A0ABS8VLV8</accession>
<evidence type="ECO:0000313" key="1">
    <source>
        <dbReference type="EMBL" id="MCE0480710.1"/>
    </source>
</evidence>
<comment type="caution">
    <text evidence="1">The sequence shown here is derived from an EMBL/GenBank/DDBJ whole genome shotgun (WGS) entry which is preliminary data.</text>
</comment>